<dbReference type="PRINTS" id="PR00039">
    <property type="entry name" value="HTHLYSR"/>
</dbReference>
<evidence type="ECO:0000256" key="4">
    <source>
        <dbReference type="ARBA" id="ARBA00023163"/>
    </source>
</evidence>
<dbReference type="GO" id="GO:0003677">
    <property type="term" value="F:DNA binding"/>
    <property type="evidence" value="ECO:0007669"/>
    <property type="project" value="UniProtKB-KW"/>
</dbReference>
<name>A0A2T3G1E8_9FIRM</name>
<sequence>MDLNKIHYFFKAVEYKNFTQAANACHIGQTTMSKYIAVLEQELQTQLFIREHRTLTLTKQGKQFYEGMKNIYTSYQTLCQNIQQTNTLHIGMKTTDFTDFEILESFEKKYPHLSISYSYLEENELMEGLKAHQLDALISPSMLSFYKNNPIETTTLSKENVSLVCSKELIHKYHTIEKVIQSVPYITKATDQNYHQLCKDELYKIYHTTFNKVEYVKEFPKQLLLLNLSRGFSILPTKEVENRNQFYLEDISKYFADLEKIDLVYLKQNKSENLNLLLQHIHEKKC</sequence>
<gene>
    <name evidence="6" type="ORF">C7U55_03670</name>
</gene>
<keyword evidence="4" id="KW-0804">Transcription</keyword>
<proteinExistence type="inferred from homology"/>
<evidence type="ECO:0000313" key="7">
    <source>
        <dbReference type="Proteomes" id="UP000241201"/>
    </source>
</evidence>
<organism evidence="6 7">
    <name type="scientific">Faecalibacillus faecis</name>
    <dbReference type="NCBI Taxonomy" id="1982628"/>
    <lineage>
        <taxon>Bacteria</taxon>
        <taxon>Bacillati</taxon>
        <taxon>Bacillota</taxon>
        <taxon>Erysipelotrichia</taxon>
        <taxon>Erysipelotrichales</taxon>
        <taxon>Coprobacillaceae</taxon>
        <taxon>Faecalibacillus</taxon>
    </lineage>
</organism>
<dbReference type="Proteomes" id="UP000241201">
    <property type="component" value="Unassembled WGS sequence"/>
</dbReference>
<protein>
    <recommendedName>
        <fullName evidence="5">HTH lysR-type domain-containing protein</fullName>
    </recommendedName>
</protein>
<dbReference type="GeneID" id="77470203"/>
<keyword evidence="3" id="KW-0238">DNA-binding</keyword>
<dbReference type="GO" id="GO:0003700">
    <property type="term" value="F:DNA-binding transcription factor activity"/>
    <property type="evidence" value="ECO:0007669"/>
    <property type="project" value="InterPro"/>
</dbReference>
<reference evidence="7" key="1">
    <citation type="submission" date="2018-03" db="EMBL/GenBank/DDBJ databases">
        <title>Lachnoclostridium SNUG30370 gen.nov., sp.nov., isolated from human faeces.</title>
        <authorList>
            <person name="Seo B."/>
            <person name="Jeon K."/>
            <person name="Ko G."/>
        </authorList>
    </citation>
    <scope>NUCLEOTIDE SEQUENCE [LARGE SCALE GENOMIC DNA]</scope>
    <source>
        <strain evidence="7">SNUG30370</strain>
    </source>
</reference>
<dbReference type="InterPro" id="IPR036388">
    <property type="entry name" value="WH-like_DNA-bd_sf"/>
</dbReference>
<dbReference type="PANTHER" id="PTHR30126:SF96">
    <property type="entry name" value="TRANSCRIPTIONAL REGULATORY PROTEIN, LYSR FAMILY"/>
    <property type="match status" value="1"/>
</dbReference>
<dbReference type="PANTHER" id="PTHR30126">
    <property type="entry name" value="HTH-TYPE TRANSCRIPTIONAL REGULATOR"/>
    <property type="match status" value="1"/>
</dbReference>
<dbReference type="InterPro" id="IPR036390">
    <property type="entry name" value="WH_DNA-bd_sf"/>
</dbReference>
<dbReference type="Gene3D" id="1.10.10.10">
    <property type="entry name" value="Winged helix-like DNA-binding domain superfamily/Winged helix DNA-binding domain"/>
    <property type="match status" value="1"/>
</dbReference>
<evidence type="ECO:0000256" key="3">
    <source>
        <dbReference type="ARBA" id="ARBA00023125"/>
    </source>
</evidence>
<keyword evidence="7" id="KW-1185">Reference proteome</keyword>
<dbReference type="RefSeq" id="WP_106987402.1">
    <property type="nucleotide sequence ID" value="NZ_PYLP01000003.1"/>
</dbReference>
<evidence type="ECO:0000259" key="5">
    <source>
        <dbReference type="PROSITE" id="PS50931"/>
    </source>
</evidence>
<evidence type="ECO:0000313" key="6">
    <source>
        <dbReference type="EMBL" id="PST41251.1"/>
    </source>
</evidence>
<dbReference type="Gene3D" id="3.40.190.290">
    <property type="match status" value="1"/>
</dbReference>
<feature type="domain" description="HTH lysR-type" evidence="5">
    <location>
        <begin position="1"/>
        <end position="58"/>
    </location>
</feature>
<comment type="similarity">
    <text evidence="1">Belongs to the LysR transcriptional regulatory family.</text>
</comment>
<dbReference type="AlphaFoldDB" id="A0A2T3G1E8"/>
<evidence type="ECO:0000256" key="1">
    <source>
        <dbReference type="ARBA" id="ARBA00009437"/>
    </source>
</evidence>
<dbReference type="SUPFAM" id="SSF53850">
    <property type="entry name" value="Periplasmic binding protein-like II"/>
    <property type="match status" value="1"/>
</dbReference>
<dbReference type="PROSITE" id="PS50931">
    <property type="entry name" value="HTH_LYSR"/>
    <property type="match status" value="1"/>
</dbReference>
<comment type="caution">
    <text evidence="6">The sequence shown here is derived from an EMBL/GenBank/DDBJ whole genome shotgun (WGS) entry which is preliminary data.</text>
</comment>
<evidence type="ECO:0000256" key="2">
    <source>
        <dbReference type="ARBA" id="ARBA00023015"/>
    </source>
</evidence>
<accession>A0A2T3G1E8</accession>
<keyword evidence="2" id="KW-0805">Transcription regulation</keyword>
<dbReference type="FunFam" id="1.10.10.10:FF:000001">
    <property type="entry name" value="LysR family transcriptional regulator"/>
    <property type="match status" value="1"/>
</dbReference>
<dbReference type="SUPFAM" id="SSF46785">
    <property type="entry name" value="Winged helix' DNA-binding domain"/>
    <property type="match status" value="1"/>
</dbReference>
<dbReference type="EMBL" id="PYLP01000003">
    <property type="protein sequence ID" value="PST41251.1"/>
    <property type="molecule type" value="Genomic_DNA"/>
</dbReference>
<dbReference type="InterPro" id="IPR000847">
    <property type="entry name" value="LysR_HTH_N"/>
</dbReference>
<dbReference type="Pfam" id="PF00126">
    <property type="entry name" value="HTH_1"/>
    <property type="match status" value="1"/>
</dbReference>